<name>A0AA97M1I7_9ACTN</name>
<feature type="compositionally biased region" description="Basic and acidic residues" evidence="1">
    <location>
        <begin position="49"/>
        <end position="59"/>
    </location>
</feature>
<organism evidence="2 3">
    <name type="scientific">Thermobifida halotolerans</name>
    <dbReference type="NCBI Taxonomy" id="483545"/>
    <lineage>
        <taxon>Bacteria</taxon>
        <taxon>Bacillati</taxon>
        <taxon>Actinomycetota</taxon>
        <taxon>Actinomycetes</taxon>
        <taxon>Streptosporangiales</taxon>
        <taxon>Nocardiopsidaceae</taxon>
        <taxon>Thermobifida</taxon>
    </lineage>
</organism>
<feature type="compositionally biased region" description="Acidic residues" evidence="1">
    <location>
        <begin position="60"/>
        <end position="70"/>
    </location>
</feature>
<evidence type="ECO:0000313" key="2">
    <source>
        <dbReference type="EMBL" id="UOE21811.1"/>
    </source>
</evidence>
<dbReference type="Proteomes" id="UP000265719">
    <property type="component" value="Chromosome"/>
</dbReference>
<proteinExistence type="predicted"/>
<sequence length="70" mass="8269">MGRDILPEPENGPGQWWYSLKTKQVEYGPGSPGKDRMGPYPDRASAEAAMERARERTERWDEEDREWNDW</sequence>
<reference evidence="2" key="1">
    <citation type="submission" date="2020-10" db="EMBL/GenBank/DDBJ databases">
        <title>De novo genome project of the cellulose decomposer Thermobifida halotolerans type strain.</title>
        <authorList>
            <person name="Nagy I."/>
            <person name="Horvath B."/>
            <person name="Kukolya J."/>
            <person name="Nagy I."/>
            <person name="Orsini M."/>
        </authorList>
    </citation>
    <scope>NUCLEOTIDE SEQUENCE</scope>
    <source>
        <strain evidence="2">DSM 44931</strain>
    </source>
</reference>
<evidence type="ECO:0000313" key="3">
    <source>
        <dbReference type="Proteomes" id="UP000265719"/>
    </source>
</evidence>
<feature type="region of interest" description="Disordered" evidence="1">
    <location>
        <begin position="27"/>
        <end position="70"/>
    </location>
</feature>
<protein>
    <submittedName>
        <fullName evidence="2">Uncharacterized protein</fullName>
    </submittedName>
</protein>
<keyword evidence="3" id="KW-1185">Reference proteome</keyword>
<dbReference type="EMBL" id="CP063196">
    <property type="protein sequence ID" value="UOE21811.1"/>
    <property type="molecule type" value="Genomic_DNA"/>
</dbReference>
<dbReference type="KEGG" id="thao:NI17_002275"/>
<dbReference type="AlphaFoldDB" id="A0AA97M1I7"/>
<gene>
    <name evidence="2" type="ORF">NI17_002275</name>
</gene>
<evidence type="ECO:0000256" key="1">
    <source>
        <dbReference type="SAM" id="MobiDB-lite"/>
    </source>
</evidence>
<accession>A0AA97M1I7</accession>